<proteinExistence type="predicted"/>
<name>A0A6J5QIT0_9CAUD</name>
<reference evidence="1" key="1">
    <citation type="submission" date="2020-05" db="EMBL/GenBank/DDBJ databases">
        <authorList>
            <person name="Chiriac C."/>
            <person name="Salcher M."/>
            <person name="Ghai R."/>
            <person name="Kavagutti S V."/>
        </authorList>
    </citation>
    <scope>NUCLEOTIDE SEQUENCE</scope>
</reference>
<organism evidence="1">
    <name type="scientific">uncultured Caudovirales phage</name>
    <dbReference type="NCBI Taxonomy" id="2100421"/>
    <lineage>
        <taxon>Viruses</taxon>
        <taxon>Duplodnaviria</taxon>
        <taxon>Heunggongvirae</taxon>
        <taxon>Uroviricota</taxon>
        <taxon>Caudoviricetes</taxon>
        <taxon>Peduoviridae</taxon>
        <taxon>Maltschvirus</taxon>
        <taxon>Maltschvirus maltsch</taxon>
    </lineage>
</organism>
<evidence type="ECO:0000313" key="1">
    <source>
        <dbReference type="EMBL" id="CAB4183652.1"/>
    </source>
</evidence>
<accession>A0A6J5QIT0</accession>
<dbReference type="EMBL" id="LR797049">
    <property type="protein sequence ID" value="CAB4183652.1"/>
    <property type="molecule type" value="Genomic_DNA"/>
</dbReference>
<protein>
    <submittedName>
        <fullName evidence="1">Uncharacterized protein</fullName>
    </submittedName>
</protein>
<sequence length="59" mass="6837">MKNEIENKLRSRTTEELMQDIRTAKNSNEKGSTIVFCLALNVLESRLSVEDYVKFENSL</sequence>
<gene>
    <name evidence="1" type="ORF">UFOVP1106_36</name>
</gene>